<evidence type="ECO:0000313" key="2">
    <source>
        <dbReference type="EMBL" id="KAE8395816.1"/>
    </source>
</evidence>
<accession>A0A5N7CNP6</accession>
<dbReference type="EMBL" id="ML735217">
    <property type="protein sequence ID" value="KAE8395816.1"/>
    <property type="molecule type" value="Genomic_DNA"/>
</dbReference>
<dbReference type="OrthoDB" id="5307922at2759"/>
<gene>
    <name evidence="2" type="ORF">BDV23DRAFT_81633</name>
</gene>
<dbReference type="PANTHER" id="PTHR11799:SF20">
    <property type="entry name" value="SMP-30_GLUCONOLACTONASE_LRE-LIKE REGION DOMAIN-CONTAINING PROTEIN"/>
    <property type="match status" value="1"/>
</dbReference>
<dbReference type="SUPFAM" id="SSF63829">
    <property type="entry name" value="Calcium-dependent phosphotriesterase"/>
    <property type="match status" value="1"/>
</dbReference>
<proteinExistence type="predicted"/>
<keyword evidence="1" id="KW-0812">Transmembrane</keyword>
<reference evidence="2" key="1">
    <citation type="submission" date="2019-04" db="EMBL/GenBank/DDBJ databases">
        <title>Friends and foes A comparative genomics studyof 23 Aspergillus species from section Flavi.</title>
        <authorList>
            <consortium name="DOE Joint Genome Institute"/>
            <person name="Kjaerbolling I."/>
            <person name="Vesth T."/>
            <person name="Frisvad J.C."/>
            <person name="Nybo J.L."/>
            <person name="Theobald S."/>
            <person name="Kildgaard S."/>
            <person name="Isbrandt T."/>
            <person name="Kuo A."/>
            <person name="Sato A."/>
            <person name="Lyhne E.K."/>
            <person name="Kogle M.E."/>
            <person name="Wiebenga A."/>
            <person name="Kun R.S."/>
            <person name="Lubbers R.J."/>
            <person name="Makela M.R."/>
            <person name="Barry K."/>
            <person name="Chovatia M."/>
            <person name="Clum A."/>
            <person name="Daum C."/>
            <person name="Haridas S."/>
            <person name="He G."/>
            <person name="LaButti K."/>
            <person name="Lipzen A."/>
            <person name="Mondo S."/>
            <person name="Riley R."/>
            <person name="Salamov A."/>
            <person name="Simmons B.A."/>
            <person name="Magnuson J.K."/>
            <person name="Henrissat B."/>
            <person name="Mortensen U.H."/>
            <person name="Larsen T.O."/>
            <person name="Devries R.P."/>
            <person name="Grigoriev I.V."/>
            <person name="Machida M."/>
            <person name="Baker S.E."/>
            <person name="Andersen M.R."/>
        </authorList>
    </citation>
    <scope>NUCLEOTIDE SEQUENCE [LARGE SCALE GENOMIC DNA]</scope>
    <source>
        <strain evidence="2">IBT 14317</strain>
    </source>
</reference>
<evidence type="ECO:0000256" key="1">
    <source>
        <dbReference type="SAM" id="Phobius"/>
    </source>
</evidence>
<organism evidence="2">
    <name type="scientific">Petromyces alliaceus</name>
    <name type="common">Aspergillus alliaceus</name>
    <dbReference type="NCBI Taxonomy" id="209559"/>
    <lineage>
        <taxon>Eukaryota</taxon>
        <taxon>Fungi</taxon>
        <taxon>Dikarya</taxon>
        <taxon>Ascomycota</taxon>
        <taxon>Pezizomycotina</taxon>
        <taxon>Eurotiomycetes</taxon>
        <taxon>Eurotiomycetidae</taxon>
        <taxon>Eurotiales</taxon>
        <taxon>Aspergillaceae</taxon>
        <taxon>Aspergillus</taxon>
        <taxon>Aspergillus subgen. Circumdati</taxon>
    </lineage>
</organism>
<protein>
    <submittedName>
        <fullName evidence="2">Calcium-dependent phosphotriesterase</fullName>
    </submittedName>
</protein>
<dbReference type="PANTHER" id="PTHR11799">
    <property type="entry name" value="PARAOXONASE"/>
    <property type="match status" value="1"/>
</dbReference>
<name>A0A5N7CNP6_PETAA</name>
<keyword evidence="1" id="KW-1133">Transmembrane helix</keyword>
<dbReference type="AlphaFoldDB" id="A0A5N7CNP6"/>
<dbReference type="InterPro" id="IPR011042">
    <property type="entry name" value="6-blade_b-propeller_TolB-like"/>
</dbReference>
<feature type="transmembrane region" description="Helical" evidence="1">
    <location>
        <begin position="16"/>
        <end position="34"/>
    </location>
</feature>
<sequence>MSRPTNPHRGSSDHRPILWAILAAITAIIYTKYIHDIVFITFGVGRVIQPIEDFPYKCERLRHPLLEGCEDMWLDHSGRNLYAACASIESRKGWSPGGNAYNISARTRTDHISVLNIDHPGPDGLYGLHSLEIEDSFHGDLDLHGFDVRDMGGKLRFWLINHKPPEDGVTGEVLDATRLGANSTVEIFDLNRGSTRLEHVRTIASSAIISPNDLAVDDDGVGFLITNDHNTKVGLFRPLTMLFGGGSVAYCRSDTGKCHVVADKDFHFPNGVTKGNDGLFYVAHSAKGKVTVHQMVGEQLVQVDEILLHIPLDNLSRDSEGNIIAAAIPDSLRFVKSMHDPAVSAPAAAFMIRRADWQSNENRENSYEVIKLVEDKDGKVLPTTTVAIRDTNSRRLFLGGVISPFIGICN</sequence>
<dbReference type="InterPro" id="IPR051288">
    <property type="entry name" value="Serum_paraoxonase/arylesterase"/>
</dbReference>
<keyword evidence="1" id="KW-0472">Membrane</keyword>
<dbReference type="Gene3D" id="2.120.10.30">
    <property type="entry name" value="TolB, C-terminal domain"/>
    <property type="match status" value="1"/>
</dbReference>
<dbReference type="Proteomes" id="UP000326877">
    <property type="component" value="Unassembled WGS sequence"/>
</dbReference>